<reference evidence="3" key="1">
    <citation type="journal article" date="2013" name="Science">
        <title>The Amborella genome and the evolution of flowering plants.</title>
        <authorList>
            <consortium name="Amborella Genome Project"/>
        </authorList>
    </citation>
    <scope>NUCLEOTIDE SEQUENCE [LARGE SCALE GENOMIC DNA]</scope>
</reference>
<evidence type="ECO:0000313" key="3">
    <source>
        <dbReference type="Proteomes" id="UP000017836"/>
    </source>
</evidence>
<protein>
    <submittedName>
        <fullName evidence="2">Uncharacterized protein</fullName>
    </submittedName>
</protein>
<evidence type="ECO:0000256" key="1">
    <source>
        <dbReference type="SAM" id="Coils"/>
    </source>
</evidence>
<keyword evidence="3" id="KW-1185">Reference proteome</keyword>
<dbReference type="EMBL" id="KI394012">
    <property type="protein sequence ID" value="ERN05144.1"/>
    <property type="molecule type" value="Genomic_DNA"/>
</dbReference>
<sequence length="101" mass="11835">MFPSCTLLLRLRGGKGRLRLNAEKKLRAEEEERKLEKIAEEFLKKQSKSLKKKYGKDADNYREKYREETAKYIEEVEEAVKASFDLCKGGKRRVLHELEAG</sequence>
<gene>
    <name evidence="2" type="ORF">AMTR_s00053p00191730</name>
</gene>
<accession>W1PBS2</accession>
<dbReference type="HOGENOM" id="CLU_2309889_0_0_1"/>
<dbReference type="AlphaFoldDB" id="W1PBS2"/>
<proteinExistence type="predicted"/>
<organism evidence="2 3">
    <name type="scientific">Amborella trichopoda</name>
    <dbReference type="NCBI Taxonomy" id="13333"/>
    <lineage>
        <taxon>Eukaryota</taxon>
        <taxon>Viridiplantae</taxon>
        <taxon>Streptophyta</taxon>
        <taxon>Embryophyta</taxon>
        <taxon>Tracheophyta</taxon>
        <taxon>Spermatophyta</taxon>
        <taxon>Magnoliopsida</taxon>
        <taxon>Amborellales</taxon>
        <taxon>Amborellaceae</taxon>
        <taxon>Amborella</taxon>
    </lineage>
</organism>
<evidence type="ECO:0000313" key="2">
    <source>
        <dbReference type="EMBL" id="ERN05144.1"/>
    </source>
</evidence>
<name>W1PBS2_AMBTC</name>
<dbReference type="Gramene" id="ERN05144">
    <property type="protein sequence ID" value="ERN05144"/>
    <property type="gene ID" value="AMTR_s00053p00191730"/>
</dbReference>
<feature type="coiled-coil region" evidence="1">
    <location>
        <begin position="21"/>
        <end position="82"/>
    </location>
</feature>
<dbReference type="Proteomes" id="UP000017836">
    <property type="component" value="Unassembled WGS sequence"/>
</dbReference>
<keyword evidence="1" id="KW-0175">Coiled coil</keyword>